<gene>
    <name evidence="8" type="ORF">BUALT_Bualt05G0055600</name>
</gene>
<feature type="transmembrane region" description="Helical" evidence="6">
    <location>
        <begin position="12"/>
        <end position="32"/>
    </location>
</feature>
<comment type="similarity">
    <text evidence="2 6">Belongs to the drug/metabolite transporter (DMT) superfamily. Plant drug/metabolite exporter (P-DME) (TC 2.A.7.4) family.</text>
</comment>
<feature type="transmembrane region" description="Helical" evidence="6">
    <location>
        <begin position="44"/>
        <end position="61"/>
    </location>
</feature>
<dbReference type="Proteomes" id="UP000826271">
    <property type="component" value="Unassembled WGS sequence"/>
</dbReference>
<dbReference type="GO" id="GO:0022857">
    <property type="term" value="F:transmembrane transporter activity"/>
    <property type="evidence" value="ECO:0007669"/>
    <property type="project" value="InterPro"/>
</dbReference>
<evidence type="ECO:0000259" key="7">
    <source>
        <dbReference type="Pfam" id="PF00892"/>
    </source>
</evidence>
<evidence type="ECO:0000256" key="5">
    <source>
        <dbReference type="ARBA" id="ARBA00023136"/>
    </source>
</evidence>
<dbReference type="PANTHER" id="PTHR31218">
    <property type="entry name" value="WAT1-RELATED PROTEIN"/>
    <property type="match status" value="1"/>
</dbReference>
<evidence type="ECO:0000256" key="4">
    <source>
        <dbReference type="ARBA" id="ARBA00022989"/>
    </source>
</evidence>
<evidence type="ECO:0000256" key="3">
    <source>
        <dbReference type="ARBA" id="ARBA00022692"/>
    </source>
</evidence>
<dbReference type="GO" id="GO:0016020">
    <property type="term" value="C:membrane"/>
    <property type="evidence" value="ECO:0007669"/>
    <property type="project" value="UniProtKB-SubCell"/>
</dbReference>
<dbReference type="Gene3D" id="1.10.3730.20">
    <property type="match status" value="1"/>
</dbReference>
<evidence type="ECO:0000256" key="1">
    <source>
        <dbReference type="ARBA" id="ARBA00004141"/>
    </source>
</evidence>
<dbReference type="InterPro" id="IPR030184">
    <property type="entry name" value="WAT1-related"/>
</dbReference>
<keyword evidence="3 6" id="KW-0812">Transmembrane</keyword>
<organism evidence="8 9">
    <name type="scientific">Buddleja alternifolia</name>
    <dbReference type="NCBI Taxonomy" id="168488"/>
    <lineage>
        <taxon>Eukaryota</taxon>
        <taxon>Viridiplantae</taxon>
        <taxon>Streptophyta</taxon>
        <taxon>Embryophyta</taxon>
        <taxon>Tracheophyta</taxon>
        <taxon>Spermatophyta</taxon>
        <taxon>Magnoliopsida</taxon>
        <taxon>eudicotyledons</taxon>
        <taxon>Gunneridae</taxon>
        <taxon>Pentapetalae</taxon>
        <taxon>asterids</taxon>
        <taxon>lamiids</taxon>
        <taxon>Lamiales</taxon>
        <taxon>Scrophulariaceae</taxon>
        <taxon>Buddlejeae</taxon>
        <taxon>Buddleja</taxon>
    </lineage>
</organism>
<name>A0AAV6XIF1_9LAMI</name>
<feature type="domain" description="EamA" evidence="7">
    <location>
        <begin position="162"/>
        <end position="226"/>
    </location>
</feature>
<evidence type="ECO:0000256" key="2">
    <source>
        <dbReference type="ARBA" id="ARBA00007635"/>
    </source>
</evidence>
<keyword evidence="4 6" id="KW-1133">Transmembrane helix</keyword>
<protein>
    <recommendedName>
        <fullName evidence="6">WAT1-related protein</fullName>
    </recommendedName>
</protein>
<keyword evidence="9" id="KW-1185">Reference proteome</keyword>
<feature type="transmembrane region" description="Helical" evidence="6">
    <location>
        <begin position="209"/>
        <end position="227"/>
    </location>
</feature>
<dbReference type="InterPro" id="IPR037185">
    <property type="entry name" value="EmrE-like"/>
</dbReference>
<evidence type="ECO:0000256" key="6">
    <source>
        <dbReference type="RuleBase" id="RU363077"/>
    </source>
</evidence>
<comment type="caution">
    <text evidence="8">The sequence shown here is derived from an EMBL/GenBank/DDBJ whole genome shotgun (WGS) entry which is preliminary data.</text>
</comment>
<dbReference type="EMBL" id="WHWC01000005">
    <property type="protein sequence ID" value="KAG8382233.1"/>
    <property type="molecule type" value="Genomic_DNA"/>
</dbReference>
<dbReference type="SUPFAM" id="SSF103481">
    <property type="entry name" value="Multidrug resistance efflux transporter EmrE"/>
    <property type="match status" value="2"/>
</dbReference>
<keyword evidence="5 6" id="KW-0472">Membrane</keyword>
<accession>A0AAV6XIF1</accession>
<feature type="transmembrane region" description="Helical" evidence="6">
    <location>
        <begin position="81"/>
        <end position="101"/>
    </location>
</feature>
<dbReference type="AlphaFoldDB" id="A0AAV6XIF1"/>
<evidence type="ECO:0000313" key="8">
    <source>
        <dbReference type="EMBL" id="KAG8382233.1"/>
    </source>
</evidence>
<reference evidence="8" key="1">
    <citation type="submission" date="2019-10" db="EMBL/GenBank/DDBJ databases">
        <authorList>
            <person name="Zhang R."/>
            <person name="Pan Y."/>
            <person name="Wang J."/>
            <person name="Ma R."/>
            <person name="Yu S."/>
        </authorList>
    </citation>
    <scope>NUCLEOTIDE SEQUENCE</scope>
    <source>
        <strain evidence="8">LA-IB0</strain>
        <tissue evidence="8">Leaf</tissue>
    </source>
</reference>
<evidence type="ECO:0000313" key="9">
    <source>
        <dbReference type="Proteomes" id="UP000826271"/>
    </source>
</evidence>
<feature type="transmembrane region" description="Helical" evidence="6">
    <location>
        <begin position="121"/>
        <end position="139"/>
    </location>
</feature>
<comment type="subcellular location">
    <subcellularLocation>
        <location evidence="1 6">Membrane</location>
        <topology evidence="1 6">Multi-pass membrane protein</topology>
    </subcellularLocation>
</comment>
<sequence length="273" mass="30026">MDSKLVKKVKPYLEVILLQFGYAGLGIIAKSALNQGMSHYTFSVYRNVVAAVVVAPFAFVLERPVIDQNLYYVGMKYTTATFTTSMCNIVPAITFLLAWVLRLERVNIKRLHSQAKIMGTLVTLGGAMIMTLVNGPAFGMPWTKLKPNSQYSVDETAQPRRVICSGVAYYVSGVALKEKGPVFVTSFNPLNMVIVAVMSSFILAEQLTVGKVTGAIVIVVGLYLVIWGKTKDQSRSFYSSSEMIRQQEESATNTTTKNEHIYVPKAISVDSAV</sequence>
<dbReference type="InterPro" id="IPR000620">
    <property type="entry name" value="EamA_dom"/>
</dbReference>
<dbReference type="Pfam" id="PF00892">
    <property type="entry name" value="EamA"/>
    <property type="match status" value="1"/>
</dbReference>
<feature type="transmembrane region" description="Helical" evidence="6">
    <location>
        <begin position="183"/>
        <end position="203"/>
    </location>
</feature>
<proteinExistence type="inferred from homology"/>